<dbReference type="Gene3D" id="3.40.710.10">
    <property type="entry name" value="DD-peptidase/beta-lactamase superfamily"/>
    <property type="match status" value="1"/>
</dbReference>
<name>A0A845G307_9BURK</name>
<feature type="domain" description="Beta-lactamase-related" evidence="1">
    <location>
        <begin position="26"/>
        <end position="345"/>
    </location>
</feature>
<dbReference type="PANTHER" id="PTHR46825">
    <property type="entry name" value="D-ALANYL-D-ALANINE-CARBOXYPEPTIDASE/ENDOPEPTIDASE AMPH"/>
    <property type="match status" value="1"/>
</dbReference>
<dbReference type="EMBL" id="WWCW01000018">
    <property type="protein sequence ID" value="MYM87118.1"/>
    <property type="molecule type" value="Genomic_DNA"/>
</dbReference>
<dbReference type="Proteomes" id="UP000470302">
    <property type="component" value="Unassembled WGS sequence"/>
</dbReference>
<evidence type="ECO:0000313" key="2">
    <source>
        <dbReference type="EMBL" id="MYM87118.1"/>
    </source>
</evidence>
<sequence>MRVSVDGGPAAPANEVVIQALDELLQTHNRSDAPGLVIGVARHGRPLYRRGLGLASIEHGVANTAWTRMRIGSTSKHFACLAALLLAEDGKLDLDDQVRRHFPELAPNAVEPTLRQLMNHTSGLRCYLDAGFLSDGLAVKPAGSGWAGQLRQRDVNFVAGQRFMYNNGGYHLLSLLIQRLGGMPFEQFLKERIFAPLGMVDTLSLPSDFAIHGNMATLHVKQADGSYKRGIFPSMELLGEGAMASTVDDMLRWLAHMRGPKRVGSDASWEQMLAPTRLGNGVTVPYGLGLMHHRYRGAEVIHHAGAVFGGSCQMLTVPGHALDIVILSNGAQVDVAALAKQVVDAALGDALLEPAPARPELDSFRPLLGKRYMSPSSGFVMGFAEADGRPALSLLNLPPFPLDGDELHWRLSFEDFAAGPFSIRRPGLAGAAAAPPTLQISESGVEESYHLLPETGPAIGEVGRELAGRYSVPELDAEAVMYVDGAELKMEVKGHLNSTLMSFEPLAADVLGWQMTAAELPLRGIARVQRQDGKVVALRFDTTRTRNLVFERQGG</sequence>
<evidence type="ECO:0000259" key="1">
    <source>
        <dbReference type="Pfam" id="PF00144"/>
    </source>
</evidence>
<dbReference type="AlphaFoldDB" id="A0A845G307"/>
<dbReference type="RefSeq" id="WP_161096297.1">
    <property type="nucleotide sequence ID" value="NZ_WWCW01000018.1"/>
</dbReference>
<dbReference type="GO" id="GO:0016787">
    <property type="term" value="F:hydrolase activity"/>
    <property type="evidence" value="ECO:0007669"/>
    <property type="project" value="UniProtKB-KW"/>
</dbReference>
<dbReference type="SUPFAM" id="SSF56601">
    <property type="entry name" value="beta-lactamase/transpeptidase-like"/>
    <property type="match status" value="1"/>
</dbReference>
<dbReference type="InterPro" id="IPR001466">
    <property type="entry name" value="Beta-lactam-related"/>
</dbReference>
<evidence type="ECO:0000313" key="3">
    <source>
        <dbReference type="Proteomes" id="UP000470302"/>
    </source>
</evidence>
<dbReference type="PANTHER" id="PTHR46825:SF9">
    <property type="entry name" value="BETA-LACTAMASE-RELATED DOMAIN-CONTAINING PROTEIN"/>
    <property type="match status" value="1"/>
</dbReference>
<keyword evidence="2" id="KW-0378">Hydrolase</keyword>
<dbReference type="InterPro" id="IPR050491">
    <property type="entry name" value="AmpC-like"/>
</dbReference>
<dbReference type="Pfam" id="PF00144">
    <property type="entry name" value="Beta-lactamase"/>
    <property type="match status" value="1"/>
</dbReference>
<organism evidence="2 3">
    <name type="scientific">Duganella vulcania</name>
    <dbReference type="NCBI Taxonomy" id="2692166"/>
    <lineage>
        <taxon>Bacteria</taxon>
        <taxon>Pseudomonadati</taxon>
        <taxon>Pseudomonadota</taxon>
        <taxon>Betaproteobacteria</taxon>
        <taxon>Burkholderiales</taxon>
        <taxon>Oxalobacteraceae</taxon>
        <taxon>Telluria group</taxon>
        <taxon>Duganella</taxon>
    </lineage>
</organism>
<reference evidence="2 3" key="1">
    <citation type="submission" date="2020-01" db="EMBL/GenBank/DDBJ databases">
        <title>Novel species isolated from a subtropical stream in China.</title>
        <authorList>
            <person name="Lu H."/>
        </authorList>
    </citation>
    <scope>NUCLEOTIDE SEQUENCE [LARGE SCALE GENOMIC DNA]</scope>
    <source>
        <strain evidence="2 3">FT82W</strain>
    </source>
</reference>
<dbReference type="InterPro" id="IPR012338">
    <property type="entry name" value="Beta-lactam/transpept-like"/>
</dbReference>
<protein>
    <submittedName>
        <fullName evidence="2">Serine hydrolase</fullName>
    </submittedName>
</protein>
<accession>A0A845G307</accession>
<proteinExistence type="predicted"/>
<comment type="caution">
    <text evidence="2">The sequence shown here is derived from an EMBL/GenBank/DDBJ whole genome shotgun (WGS) entry which is preliminary data.</text>
</comment>
<gene>
    <name evidence="2" type="ORF">GTP91_07975</name>
</gene>